<evidence type="ECO:0000313" key="3">
    <source>
        <dbReference type="Proteomes" id="UP000501690"/>
    </source>
</evidence>
<organism evidence="2 3">
    <name type="scientific">Vigna unguiculata</name>
    <name type="common">Cowpea</name>
    <dbReference type="NCBI Taxonomy" id="3917"/>
    <lineage>
        <taxon>Eukaryota</taxon>
        <taxon>Viridiplantae</taxon>
        <taxon>Streptophyta</taxon>
        <taxon>Embryophyta</taxon>
        <taxon>Tracheophyta</taxon>
        <taxon>Spermatophyta</taxon>
        <taxon>Magnoliopsida</taxon>
        <taxon>eudicotyledons</taxon>
        <taxon>Gunneridae</taxon>
        <taxon>Pentapetalae</taxon>
        <taxon>rosids</taxon>
        <taxon>fabids</taxon>
        <taxon>Fabales</taxon>
        <taxon>Fabaceae</taxon>
        <taxon>Papilionoideae</taxon>
        <taxon>50 kb inversion clade</taxon>
        <taxon>NPAAA clade</taxon>
        <taxon>indigoferoid/millettioid clade</taxon>
        <taxon>Phaseoleae</taxon>
        <taxon>Vigna</taxon>
    </lineage>
</organism>
<accession>A0A4D6N1G2</accession>
<evidence type="ECO:0000313" key="2">
    <source>
        <dbReference type="EMBL" id="QCE06812.1"/>
    </source>
</evidence>
<dbReference type="AlphaFoldDB" id="A0A4D6N1G2"/>
<gene>
    <name evidence="2" type="ORF">DEO72_LG9g1826</name>
</gene>
<feature type="compositionally biased region" description="Acidic residues" evidence="1">
    <location>
        <begin position="51"/>
        <end position="70"/>
    </location>
</feature>
<evidence type="ECO:0000256" key="1">
    <source>
        <dbReference type="SAM" id="MobiDB-lite"/>
    </source>
</evidence>
<keyword evidence="3" id="KW-1185">Reference proteome</keyword>
<dbReference type="EMBL" id="CP039353">
    <property type="protein sequence ID" value="QCE06812.1"/>
    <property type="molecule type" value="Genomic_DNA"/>
</dbReference>
<protein>
    <submittedName>
        <fullName evidence="2">Uncharacterized protein</fullName>
    </submittedName>
</protein>
<reference evidence="2 3" key="1">
    <citation type="submission" date="2019-04" db="EMBL/GenBank/DDBJ databases">
        <title>An improved genome assembly and genetic linkage map for asparagus bean, Vigna unguiculata ssp. sesquipedialis.</title>
        <authorList>
            <person name="Xia Q."/>
            <person name="Zhang R."/>
            <person name="Dong Y."/>
        </authorList>
    </citation>
    <scope>NUCLEOTIDE SEQUENCE [LARGE SCALE GENOMIC DNA]</scope>
    <source>
        <tissue evidence="2">Leaf</tissue>
    </source>
</reference>
<proteinExistence type="predicted"/>
<sequence length="70" mass="8064">MIFRNVYPKQLNSLISDHPFYLDIFDGLDKAITTIQKHLGEHNIGSGKDDVVEEEEKHEEEEASGDFDEE</sequence>
<dbReference type="Proteomes" id="UP000501690">
    <property type="component" value="Linkage Group LG9"/>
</dbReference>
<name>A0A4D6N1G2_VIGUN</name>
<feature type="region of interest" description="Disordered" evidence="1">
    <location>
        <begin position="41"/>
        <end position="70"/>
    </location>
</feature>